<protein>
    <submittedName>
        <fullName evidence="1">Uncharacterized protein</fullName>
    </submittedName>
</protein>
<sequence>MRQCVLPLPTSFRWTKQRSRVANVYTCGHVIPEPEEYIACANPRCKFSPVHPTTCVNPQCRQTCLQYKGAPEQYCESWHCPPGKTAEIVHQLLISKGHAQVVSQQDVEQRSRFHSPNHALLYAFLLSLYAI</sequence>
<proteinExistence type="predicted"/>
<gene>
    <name evidence="1" type="ORF">CVT26_012272</name>
</gene>
<name>A0A409YQB3_9AGAR</name>
<organism evidence="1 2">
    <name type="scientific">Gymnopilus dilepis</name>
    <dbReference type="NCBI Taxonomy" id="231916"/>
    <lineage>
        <taxon>Eukaryota</taxon>
        <taxon>Fungi</taxon>
        <taxon>Dikarya</taxon>
        <taxon>Basidiomycota</taxon>
        <taxon>Agaricomycotina</taxon>
        <taxon>Agaricomycetes</taxon>
        <taxon>Agaricomycetidae</taxon>
        <taxon>Agaricales</taxon>
        <taxon>Agaricineae</taxon>
        <taxon>Hymenogastraceae</taxon>
        <taxon>Gymnopilus</taxon>
    </lineage>
</organism>
<dbReference type="Proteomes" id="UP000284706">
    <property type="component" value="Unassembled WGS sequence"/>
</dbReference>
<dbReference type="OrthoDB" id="2748942at2759"/>
<evidence type="ECO:0000313" key="2">
    <source>
        <dbReference type="Proteomes" id="UP000284706"/>
    </source>
</evidence>
<dbReference type="InParanoid" id="A0A409YQB3"/>
<comment type="caution">
    <text evidence="1">The sequence shown here is derived from an EMBL/GenBank/DDBJ whole genome shotgun (WGS) entry which is preliminary data.</text>
</comment>
<dbReference type="EMBL" id="NHYE01000514">
    <property type="protein sequence ID" value="PPR05186.1"/>
    <property type="molecule type" value="Genomic_DNA"/>
</dbReference>
<keyword evidence="2" id="KW-1185">Reference proteome</keyword>
<dbReference type="AlphaFoldDB" id="A0A409YQB3"/>
<evidence type="ECO:0000313" key="1">
    <source>
        <dbReference type="EMBL" id="PPR05186.1"/>
    </source>
</evidence>
<reference evidence="1 2" key="1">
    <citation type="journal article" date="2018" name="Evol. Lett.">
        <title>Horizontal gene cluster transfer increased hallucinogenic mushroom diversity.</title>
        <authorList>
            <person name="Reynolds H.T."/>
            <person name="Vijayakumar V."/>
            <person name="Gluck-Thaler E."/>
            <person name="Korotkin H.B."/>
            <person name="Matheny P.B."/>
            <person name="Slot J.C."/>
        </authorList>
    </citation>
    <scope>NUCLEOTIDE SEQUENCE [LARGE SCALE GENOMIC DNA]</scope>
    <source>
        <strain evidence="1 2">SRW20</strain>
    </source>
</reference>
<accession>A0A409YQB3</accession>